<name>A0A8H5BWW6_9AGAR</name>
<evidence type="ECO:0000313" key="2">
    <source>
        <dbReference type="Proteomes" id="UP000567179"/>
    </source>
</evidence>
<sequence>MSEQDAAVHVQNLREELSGWCWKRRGAAYAKKDTPAAWGHNVSRRPPSTNPAQTVVRASRLQDTRLACRLPSYSRQSFMGASVMIFKLRLNVIPPALNQPAQLRPSQSSAWHRVQILWFG</sequence>
<accession>A0A8H5BWW6</accession>
<keyword evidence="2" id="KW-1185">Reference proteome</keyword>
<dbReference type="AlphaFoldDB" id="A0A8H5BWW6"/>
<comment type="caution">
    <text evidence="1">The sequence shown here is derived from an EMBL/GenBank/DDBJ whole genome shotgun (WGS) entry which is preliminary data.</text>
</comment>
<gene>
    <name evidence="1" type="ORF">D9619_005177</name>
</gene>
<reference evidence="1 2" key="1">
    <citation type="journal article" date="2020" name="ISME J.">
        <title>Uncovering the hidden diversity of litter-decomposition mechanisms in mushroom-forming fungi.</title>
        <authorList>
            <person name="Floudas D."/>
            <person name="Bentzer J."/>
            <person name="Ahren D."/>
            <person name="Johansson T."/>
            <person name="Persson P."/>
            <person name="Tunlid A."/>
        </authorList>
    </citation>
    <scope>NUCLEOTIDE SEQUENCE [LARGE SCALE GENOMIC DNA]</scope>
    <source>
        <strain evidence="1 2">CBS 101986</strain>
    </source>
</reference>
<protein>
    <submittedName>
        <fullName evidence="1">Uncharacterized protein</fullName>
    </submittedName>
</protein>
<organism evidence="1 2">
    <name type="scientific">Psilocybe cf. subviscida</name>
    <dbReference type="NCBI Taxonomy" id="2480587"/>
    <lineage>
        <taxon>Eukaryota</taxon>
        <taxon>Fungi</taxon>
        <taxon>Dikarya</taxon>
        <taxon>Basidiomycota</taxon>
        <taxon>Agaricomycotina</taxon>
        <taxon>Agaricomycetes</taxon>
        <taxon>Agaricomycetidae</taxon>
        <taxon>Agaricales</taxon>
        <taxon>Agaricineae</taxon>
        <taxon>Strophariaceae</taxon>
        <taxon>Psilocybe</taxon>
    </lineage>
</organism>
<evidence type="ECO:0000313" key="1">
    <source>
        <dbReference type="EMBL" id="KAF5330945.1"/>
    </source>
</evidence>
<proteinExistence type="predicted"/>
<dbReference type="EMBL" id="JAACJJ010000001">
    <property type="protein sequence ID" value="KAF5330945.1"/>
    <property type="molecule type" value="Genomic_DNA"/>
</dbReference>
<dbReference type="Proteomes" id="UP000567179">
    <property type="component" value="Unassembled WGS sequence"/>
</dbReference>